<keyword evidence="1" id="KW-0732">Signal</keyword>
<reference evidence="2 3" key="1">
    <citation type="submission" date="2015-10" db="EMBL/GenBank/DDBJ databases">
        <title>Genome analyses suggest a sexual origin of heterokaryosis in a supposedly ancient asexual fungus.</title>
        <authorList>
            <person name="Ropars J."/>
            <person name="Sedzielewska K."/>
            <person name="Noel J."/>
            <person name="Charron P."/>
            <person name="Farinelli L."/>
            <person name="Marton T."/>
            <person name="Kruger M."/>
            <person name="Pelin A."/>
            <person name="Brachmann A."/>
            <person name="Corradi N."/>
        </authorList>
    </citation>
    <scope>NUCLEOTIDE SEQUENCE [LARGE SCALE GENOMIC DNA]</scope>
    <source>
        <strain evidence="2 3">A4</strain>
    </source>
</reference>
<accession>A0A2I1GMK5</accession>
<feature type="signal peptide" evidence="1">
    <location>
        <begin position="1"/>
        <end position="20"/>
    </location>
</feature>
<protein>
    <recommendedName>
        <fullName evidence="4">MD-2-related lipid-recognition domain-containing protein</fullName>
    </recommendedName>
</protein>
<evidence type="ECO:0000256" key="1">
    <source>
        <dbReference type="SAM" id="SignalP"/>
    </source>
</evidence>
<evidence type="ECO:0000313" key="2">
    <source>
        <dbReference type="EMBL" id="PKY47876.1"/>
    </source>
</evidence>
<evidence type="ECO:0000313" key="3">
    <source>
        <dbReference type="Proteomes" id="UP000234323"/>
    </source>
</evidence>
<sequence length="150" mass="16845">MYRNLIFTFILFATFSIINAVPQFRKRETPFYRCAVGDLLTVKVSPDPLVSEQPATYTVSGTLSNDITAGKTILEIVYDEIDEISEQYLEEPFIQILTDSYKAGTPFNTTAKDVPTPKFPDSYFIGVMIADPTDDPKQPLDVYGCAFSVY</sequence>
<dbReference type="EMBL" id="LLXI01000585">
    <property type="protein sequence ID" value="PKY47876.1"/>
    <property type="molecule type" value="Genomic_DNA"/>
</dbReference>
<dbReference type="VEuPathDB" id="FungiDB:RhiirA1_531521"/>
<proteinExistence type="predicted"/>
<evidence type="ECO:0008006" key="4">
    <source>
        <dbReference type="Google" id="ProtNLM"/>
    </source>
</evidence>
<dbReference type="AlphaFoldDB" id="A0A2I1GMK5"/>
<dbReference type="Proteomes" id="UP000234323">
    <property type="component" value="Unassembled WGS sequence"/>
</dbReference>
<organism evidence="2 3">
    <name type="scientific">Rhizophagus irregularis</name>
    <dbReference type="NCBI Taxonomy" id="588596"/>
    <lineage>
        <taxon>Eukaryota</taxon>
        <taxon>Fungi</taxon>
        <taxon>Fungi incertae sedis</taxon>
        <taxon>Mucoromycota</taxon>
        <taxon>Glomeromycotina</taxon>
        <taxon>Glomeromycetes</taxon>
        <taxon>Glomerales</taxon>
        <taxon>Glomeraceae</taxon>
        <taxon>Rhizophagus</taxon>
    </lineage>
</organism>
<dbReference type="VEuPathDB" id="FungiDB:FUN_002732"/>
<feature type="chain" id="PRO_5014137775" description="MD-2-related lipid-recognition domain-containing protein" evidence="1">
    <location>
        <begin position="21"/>
        <end position="150"/>
    </location>
</feature>
<comment type="caution">
    <text evidence="2">The sequence shown here is derived from an EMBL/GenBank/DDBJ whole genome shotgun (WGS) entry which is preliminary data.</text>
</comment>
<keyword evidence="3" id="KW-1185">Reference proteome</keyword>
<dbReference type="VEuPathDB" id="FungiDB:RhiirFUN_003298"/>
<gene>
    <name evidence="2" type="ORF">RhiirA4_463265</name>
</gene>
<name>A0A2I1GMK5_9GLOM</name>